<protein>
    <submittedName>
        <fullName evidence="2">Uncharacterized protein</fullName>
    </submittedName>
</protein>
<evidence type="ECO:0000256" key="1">
    <source>
        <dbReference type="SAM" id="MobiDB-lite"/>
    </source>
</evidence>
<sequence length="71" mass="7426">MPREEGRESEGGMAAPHIWPGFSTGRTNRLQHIAAGAGHHGGVAHPTRGGKLYQRKVAAAGPVGSVQYPTI</sequence>
<evidence type="ECO:0000313" key="3">
    <source>
        <dbReference type="Proteomes" id="UP000267096"/>
    </source>
</evidence>
<dbReference type="EMBL" id="UYRR01009837">
    <property type="protein sequence ID" value="VDK25117.1"/>
    <property type="molecule type" value="Genomic_DNA"/>
</dbReference>
<proteinExistence type="predicted"/>
<gene>
    <name evidence="2" type="ORF">ASIM_LOCUS5177</name>
</gene>
<evidence type="ECO:0000313" key="2">
    <source>
        <dbReference type="EMBL" id="VDK25117.1"/>
    </source>
</evidence>
<accession>A0A3P6NUK4</accession>
<name>A0A3P6NUK4_ANISI</name>
<feature type="region of interest" description="Disordered" evidence="1">
    <location>
        <begin position="1"/>
        <end position="25"/>
    </location>
</feature>
<dbReference type="AlphaFoldDB" id="A0A3P6NUK4"/>
<reference evidence="2 3" key="1">
    <citation type="submission" date="2018-11" db="EMBL/GenBank/DDBJ databases">
        <authorList>
            <consortium name="Pathogen Informatics"/>
        </authorList>
    </citation>
    <scope>NUCLEOTIDE SEQUENCE [LARGE SCALE GENOMIC DNA]</scope>
</reference>
<organism evidence="2 3">
    <name type="scientific">Anisakis simplex</name>
    <name type="common">Herring worm</name>
    <dbReference type="NCBI Taxonomy" id="6269"/>
    <lineage>
        <taxon>Eukaryota</taxon>
        <taxon>Metazoa</taxon>
        <taxon>Ecdysozoa</taxon>
        <taxon>Nematoda</taxon>
        <taxon>Chromadorea</taxon>
        <taxon>Rhabditida</taxon>
        <taxon>Spirurina</taxon>
        <taxon>Ascaridomorpha</taxon>
        <taxon>Ascaridoidea</taxon>
        <taxon>Anisakidae</taxon>
        <taxon>Anisakis</taxon>
        <taxon>Anisakis simplex complex</taxon>
    </lineage>
</organism>
<feature type="compositionally biased region" description="Basic and acidic residues" evidence="1">
    <location>
        <begin position="1"/>
        <end position="10"/>
    </location>
</feature>
<dbReference type="Proteomes" id="UP000267096">
    <property type="component" value="Unassembled WGS sequence"/>
</dbReference>
<keyword evidence="3" id="KW-1185">Reference proteome</keyword>